<name>A0A8H6WWY0_9AGAR</name>
<accession>A0A8H6WWY0</accession>
<comment type="caution">
    <text evidence="1">The sequence shown here is derived from an EMBL/GenBank/DDBJ whole genome shotgun (WGS) entry which is preliminary data.</text>
</comment>
<sequence length="91" mass="9996">MASTSNQRMDSAKSDRHAPANVIWQWTLTPEALASCFAQDVFDMEESGSREADFFLVGSYSLSDCETSGAIGGGCRRMKRALSIIWTTEPL</sequence>
<evidence type="ECO:0000313" key="1">
    <source>
        <dbReference type="EMBL" id="KAF7330171.1"/>
    </source>
</evidence>
<proteinExistence type="predicted"/>
<gene>
    <name evidence="1" type="ORF">MVEN_02453800</name>
</gene>
<dbReference type="EMBL" id="JACAZI010000033">
    <property type="protein sequence ID" value="KAF7330171.1"/>
    <property type="molecule type" value="Genomic_DNA"/>
</dbReference>
<keyword evidence="2" id="KW-1185">Reference proteome</keyword>
<organism evidence="1 2">
    <name type="scientific">Mycena venus</name>
    <dbReference type="NCBI Taxonomy" id="2733690"/>
    <lineage>
        <taxon>Eukaryota</taxon>
        <taxon>Fungi</taxon>
        <taxon>Dikarya</taxon>
        <taxon>Basidiomycota</taxon>
        <taxon>Agaricomycotina</taxon>
        <taxon>Agaricomycetes</taxon>
        <taxon>Agaricomycetidae</taxon>
        <taxon>Agaricales</taxon>
        <taxon>Marasmiineae</taxon>
        <taxon>Mycenaceae</taxon>
        <taxon>Mycena</taxon>
    </lineage>
</organism>
<evidence type="ECO:0000313" key="2">
    <source>
        <dbReference type="Proteomes" id="UP000620124"/>
    </source>
</evidence>
<dbReference type="AlphaFoldDB" id="A0A8H6WWY0"/>
<dbReference type="OrthoDB" id="77828at2759"/>
<reference evidence="1" key="1">
    <citation type="submission" date="2020-05" db="EMBL/GenBank/DDBJ databases">
        <title>Mycena genomes resolve the evolution of fungal bioluminescence.</title>
        <authorList>
            <person name="Tsai I.J."/>
        </authorList>
    </citation>
    <scope>NUCLEOTIDE SEQUENCE</scope>
    <source>
        <strain evidence="1">CCC161011</strain>
    </source>
</reference>
<dbReference type="Proteomes" id="UP000620124">
    <property type="component" value="Unassembled WGS sequence"/>
</dbReference>
<protein>
    <submittedName>
        <fullName evidence="1">Uncharacterized protein</fullName>
    </submittedName>
</protein>